<dbReference type="Pfam" id="PF07468">
    <property type="entry name" value="Agglutinin"/>
    <property type="match status" value="2"/>
</dbReference>
<dbReference type="SMART" id="SM00791">
    <property type="entry name" value="Agglutinin"/>
    <property type="match status" value="2"/>
</dbReference>
<keyword evidence="3" id="KW-1185">Reference proteome</keyword>
<dbReference type="CDD" id="cd20216">
    <property type="entry name" value="PFM_HFR-2-like"/>
    <property type="match status" value="1"/>
</dbReference>
<dbReference type="Proteomes" id="UP000290289">
    <property type="component" value="Chromosome 1"/>
</dbReference>
<dbReference type="PANTHER" id="PTHR39244">
    <property type="entry name" value="NATTERIN-4"/>
    <property type="match status" value="1"/>
</dbReference>
<dbReference type="Gene3D" id="2.170.15.10">
    <property type="entry name" value="Proaerolysin, chain A, domain 3"/>
    <property type="match status" value="1"/>
</dbReference>
<dbReference type="InterPro" id="IPR036242">
    <property type="entry name" value="Agglutinin_dom_sf"/>
</dbReference>
<dbReference type="PANTHER" id="PTHR39244:SF5">
    <property type="entry name" value="NATTERIN-3-LIKE"/>
    <property type="match status" value="1"/>
</dbReference>
<dbReference type="SUPFAM" id="SSF56973">
    <property type="entry name" value="Aerolisin/ETX pore-forming domain"/>
    <property type="match status" value="1"/>
</dbReference>
<dbReference type="SUPFAM" id="SSF50382">
    <property type="entry name" value="Agglutinin"/>
    <property type="match status" value="2"/>
</dbReference>
<gene>
    <name evidence="2" type="ORF">DVH24_005272</name>
</gene>
<dbReference type="InterPro" id="IPR008998">
    <property type="entry name" value="Agglutinin"/>
</dbReference>
<name>A0A498KH52_MALDO</name>
<feature type="domain" description="Agglutinin" evidence="1">
    <location>
        <begin position="2"/>
        <end position="175"/>
    </location>
</feature>
<dbReference type="EMBL" id="RDQH01000327">
    <property type="protein sequence ID" value="RXI07499.1"/>
    <property type="molecule type" value="Genomic_DNA"/>
</dbReference>
<feature type="domain" description="Agglutinin" evidence="1">
    <location>
        <begin position="183"/>
        <end position="320"/>
    </location>
</feature>
<accession>A0A498KH52</accession>
<dbReference type="Gene3D" id="2.80.10.50">
    <property type="match status" value="2"/>
</dbReference>
<evidence type="ECO:0000313" key="3">
    <source>
        <dbReference type="Proteomes" id="UP000290289"/>
    </source>
</evidence>
<reference evidence="2 3" key="1">
    <citation type="submission" date="2018-10" db="EMBL/GenBank/DDBJ databases">
        <title>A high-quality apple genome assembly.</title>
        <authorList>
            <person name="Hu J."/>
        </authorList>
    </citation>
    <scope>NUCLEOTIDE SEQUENCE [LARGE SCALE GENOMIC DNA]</scope>
    <source>
        <strain evidence="3">cv. HFTH1</strain>
        <tissue evidence="2">Young leaf</tissue>
    </source>
</reference>
<proteinExistence type="predicted"/>
<dbReference type="InterPro" id="IPR053237">
    <property type="entry name" value="Natterin_C"/>
</dbReference>
<protein>
    <recommendedName>
        <fullName evidence="1">Agglutinin domain-containing protein</fullName>
    </recommendedName>
</protein>
<comment type="caution">
    <text evidence="2">The sequence shown here is derived from an EMBL/GenBank/DDBJ whole genome shotgun (WGS) entry which is preliminary data.</text>
</comment>
<dbReference type="AlphaFoldDB" id="A0A498KH52"/>
<evidence type="ECO:0000259" key="1">
    <source>
        <dbReference type="SMART" id="SM00791"/>
    </source>
</evidence>
<sequence length="498" mass="56765">MSTLPRFVVIKSNYNDKYLRFNIDADENLKRVMPAARYINFTGEEAWSEYTKFEVEKAKSNGNEGLVHIRCCYNNKYWVMPACGYTQIVAGADEPDEDKSKFSCTLFEPIYAYDDSLPVHNARSTNYIVLRFRHVHNGKYVALVQNNPNDKYWGFIYTYGESPSQKFMDVFMVIDWESLVPVKLLPKHVAFKGRNGNYLSARLIDQQPHLLQFESIDIEDPSVGNEVFTNADGTVRIKSNSSGKFWRLSKDDWICANSDDSSDNDSDTLFWPIKVGDNVIALRSIRNNNFCKRFTISTITSSLNANAPTIDKEAYLEVEEVLPLWRDISGISLRLYRARIYNQHVVEMAVGEVVNRTKESYPVEVKLSYTQTTRSTWKYSSVLSILKLPGVKRSTNTAIPIIADDNKVKIGFAGTAQFGETETVTSSQKEVVYKDVLQAMTRVKVKYVATEASFDVPFSYTQRDTLMSGETITSNIDDGVYTGVNTFDFKFDTTEEKL</sequence>
<evidence type="ECO:0000313" key="2">
    <source>
        <dbReference type="EMBL" id="RXI07499.1"/>
    </source>
</evidence>
<organism evidence="2 3">
    <name type="scientific">Malus domestica</name>
    <name type="common">Apple</name>
    <name type="synonym">Pyrus malus</name>
    <dbReference type="NCBI Taxonomy" id="3750"/>
    <lineage>
        <taxon>Eukaryota</taxon>
        <taxon>Viridiplantae</taxon>
        <taxon>Streptophyta</taxon>
        <taxon>Embryophyta</taxon>
        <taxon>Tracheophyta</taxon>
        <taxon>Spermatophyta</taxon>
        <taxon>Magnoliopsida</taxon>
        <taxon>eudicotyledons</taxon>
        <taxon>Gunneridae</taxon>
        <taxon>Pentapetalae</taxon>
        <taxon>rosids</taxon>
        <taxon>fabids</taxon>
        <taxon>Rosales</taxon>
        <taxon>Rosaceae</taxon>
        <taxon>Amygdaloideae</taxon>
        <taxon>Maleae</taxon>
        <taxon>Malus</taxon>
    </lineage>
</organism>